<evidence type="ECO:0000259" key="4">
    <source>
        <dbReference type="PROSITE" id="PS50835"/>
    </source>
</evidence>
<dbReference type="Pfam" id="PF00129">
    <property type="entry name" value="MHC_I"/>
    <property type="match status" value="1"/>
</dbReference>
<evidence type="ECO:0000313" key="6">
    <source>
        <dbReference type="Proteomes" id="UP001501920"/>
    </source>
</evidence>
<keyword evidence="2" id="KW-0812">Transmembrane</keyword>
<keyword evidence="1" id="KW-0325">Glycoprotein</keyword>
<dbReference type="PANTHER" id="PTHR16675">
    <property type="entry name" value="MHC CLASS I-RELATED"/>
    <property type="match status" value="1"/>
</dbReference>
<evidence type="ECO:0000256" key="2">
    <source>
        <dbReference type="SAM" id="Phobius"/>
    </source>
</evidence>
<reference evidence="5" key="3">
    <citation type="submission" date="2025-09" db="UniProtKB">
        <authorList>
            <consortium name="Ensembl"/>
        </authorList>
    </citation>
    <scope>IDENTIFICATION</scope>
</reference>
<dbReference type="SUPFAM" id="SSF48726">
    <property type="entry name" value="Immunoglobulin"/>
    <property type="match status" value="1"/>
</dbReference>
<dbReference type="Pfam" id="PF07654">
    <property type="entry name" value="C1-set"/>
    <property type="match status" value="1"/>
</dbReference>
<dbReference type="GO" id="GO:0009897">
    <property type="term" value="C:external side of plasma membrane"/>
    <property type="evidence" value="ECO:0007669"/>
    <property type="project" value="TreeGrafter"/>
</dbReference>
<accession>A0AAR2IL79</accession>
<feature type="domain" description="Ig-like" evidence="4">
    <location>
        <begin position="197"/>
        <end position="291"/>
    </location>
</feature>
<dbReference type="Proteomes" id="UP001501920">
    <property type="component" value="Chromosome 12"/>
</dbReference>
<proteinExistence type="predicted"/>
<dbReference type="SMART" id="SM00407">
    <property type="entry name" value="IGc1"/>
    <property type="match status" value="1"/>
</dbReference>
<reference evidence="5 6" key="1">
    <citation type="submission" date="2020-10" db="EMBL/GenBank/DDBJ databases">
        <title>Pygocentrus nattereri (red-bellied piranha) genome, fPygNat1, primary haplotype.</title>
        <authorList>
            <person name="Myers G."/>
            <person name="Meyer A."/>
            <person name="Karagic N."/>
            <person name="Pippel M."/>
            <person name="Winkler S."/>
            <person name="Tracey A."/>
            <person name="Wood J."/>
            <person name="Formenti G."/>
            <person name="Howe K."/>
            <person name="Fedrigo O."/>
            <person name="Jarvis E.D."/>
        </authorList>
    </citation>
    <scope>NUCLEOTIDE SEQUENCE [LARGE SCALE GENOMIC DNA]</scope>
</reference>
<dbReference type="GO" id="GO:0006955">
    <property type="term" value="P:immune response"/>
    <property type="evidence" value="ECO:0007669"/>
    <property type="project" value="TreeGrafter"/>
</dbReference>
<organism evidence="5 6">
    <name type="scientific">Pygocentrus nattereri</name>
    <name type="common">Red-bellied piranha</name>
    <dbReference type="NCBI Taxonomy" id="42514"/>
    <lineage>
        <taxon>Eukaryota</taxon>
        <taxon>Metazoa</taxon>
        <taxon>Chordata</taxon>
        <taxon>Craniata</taxon>
        <taxon>Vertebrata</taxon>
        <taxon>Euteleostomi</taxon>
        <taxon>Actinopterygii</taxon>
        <taxon>Neopterygii</taxon>
        <taxon>Teleostei</taxon>
        <taxon>Ostariophysi</taxon>
        <taxon>Characiformes</taxon>
        <taxon>Characoidei</taxon>
        <taxon>Pygocentrus</taxon>
    </lineage>
</organism>
<keyword evidence="2" id="KW-0472">Membrane</keyword>
<evidence type="ECO:0000256" key="3">
    <source>
        <dbReference type="SAM" id="SignalP"/>
    </source>
</evidence>
<dbReference type="InterPro" id="IPR013783">
    <property type="entry name" value="Ig-like_fold"/>
</dbReference>
<evidence type="ECO:0000256" key="1">
    <source>
        <dbReference type="ARBA" id="ARBA00023180"/>
    </source>
</evidence>
<dbReference type="Gene3D" id="2.60.40.10">
    <property type="entry name" value="Immunoglobulins"/>
    <property type="match status" value="1"/>
</dbReference>
<evidence type="ECO:0000313" key="5">
    <source>
        <dbReference type="Ensembl" id="ENSPNAP00000038461.1"/>
    </source>
</evidence>
<reference evidence="5" key="2">
    <citation type="submission" date="2025-08" db="UniProtKB">
        <authorList>
            <consortium name="Ensembl"/>
        </authorList>
    </citation>
    <scope>IDENTIFICATION</scope>
</reference>
<dbReference type="PROSITE" id="PS50835">
    <property type="entry name" value="IG_LIKE"/>
    <property type="match status" value="1"/>
</dbReference>
<keyword evidence="6" id="KW-1185">Reference proteome</keyword>
<dbReference type="InterPro" id="IPR050208">
    <property type="entry name" value="MHC_class-I_related"/>
</dbReference>
<name>A0AAR2IL79_PYGNA</name>
<feature type="signal peptide" evidence="3">
    <location>
        <begin position="1"/>
        <end position="21"/>
    </location>
</feature>
<feature type="transmembrane region" description="Helical" evidence="2">
    <location>
        <begin position="302"/>
        <end position="327"/>
    </location>
</feature>
<dbReference type="GeneTree" id="ENSGT00940000173852"/>
<dbReference type="Ensembl" id="ENSPNAT00000080214.1">
    <property type="protein sequence ID" value="ENSPNAP00000038461.1"/>
    <property type="gene ID" value="ENSPNAG00000021258.2"/>
</dbReference>
<dbReference type="InterPro" id="IPR037055">
    <property type="entry name" value="MHC_I-like_Ag-recog_sf"/>
</dbReference>
<dbReference type="InterPro" id="IPR011162">
    <property type="entry name" value="MHC_I/II-like_Ag-recog"/>
</dbReference>
<keyword evidence="3" id="KW-0732">Signal</keyword>
<dbReference type="GO" id="GO:0005615">
    <property type="term" value="C:extracellular space"/>
    <property type="evidence" value="ECO:0007669"/>
    <property type="project" value="TreeGrafter"/>
</dbReference>
<feature type="chain" id="PRO_5043411785" description="Ig-like domain-containing protein" evidence="3">
    <location>
        <begin position="22"/>
        <end position="341"/>
    </location>
</feature>
<dbReference type="AlphaFoldDB" id="A0AAR2IL79"/>
<sequence>MRSSFVFFLYLLRGACSGSDGDPESLNLCIHIAVSRGFNLPEFLQRTTLNDVTIFYHDSTMASKMPCPDWLNSIAGQWHWKHIQNWADRNRRVITQGFTSAVQQFNRTGLLADSNIYEGWGCCTLFPNGTYRSWLTHKFNGKDFISLDLNKRVFVAAVSEAVLYKNQRCRDERDMDDITDYYRKVIIDRLNIFKNAPSVRIRKVPEVRIFEKQKAGSITVTCHVTGFYPRAVQVDWLGPDLHPVDGGVTDVLPNEDGTYQTRRSVTVPEEDVGKHTYSCVVLHSSVEHNITTVWVVEKRSRFAVWSLACICLLIIGFGFWSCFSVMIRRIKNKKLLETHTS</sequence>
<protein>
    <recommendedName>
        <fullName evidence="4">Ig-like domain-containing protein</fullName>
    </recommendedName>
</protein>
<keyword evidence="2" id="KW-1133">Transmembrane helix</keyword>
<dbReference type="InterPro" id="IPR003597">
    <property type="entry name" value="Ig_C1-set"/>
</dbReference>
<dbReference type="InterPro" id="IPR036179">
    <property type="entry name" value="Ig-like_dom_sf"/>
</dbReference>
<dbReference type="PANTHER" id="PTHR16675:SF235">
    <property type="entry name" value="SHKT DOMAIN-CONTAINING PROTEIN"/>
    <property type="match status" value="1"/>
</dbReference>
<dbReference type="InterPro" id="IPR011161">
    <property type="entry name" value="MHC_I-like_Ag-recog"/>
</dbReference>
<dbReference type="SUPFAM" id="SSF54452">
    <property type="entry name" value="MHC antigen-recognition domain"/>
    <property type="match status" value="1"/>
</dbReference>
<dbReference type="Gene3D" id="3.30.500.10">
    <property type="entry name" value="MHC class I-like antigen recognition-like"/>
    <property type="match status" value="1"/>
</dbReference>
<dbReference type="InterPro" id="IPR007110">
    <property type="entry name" value="Ig-like_dom"/>
</dbReference>